<evidence type="ECO:0008006" key="11">
    <source>
        <dbReference type="Google" id="ProtNLM"/>
    </source>
</evidence>
<keyword evidence="10" id="KW-1185">Reference proteome</keyword>
<evidence type="ECO:0000313" key="10">
    <source>
        <dbReference type="Proteomes" id="UP000541352"/>
    </source>
</evidence>
<protein>
    <recommendedName>
        <fullName evidence="11">RagB/SusD family nutrient uptake outer membrane protein</fullName>
    </recommendedName>
</protein>
<evidence type="ECO:0000256" key="4">
    <source>
        <dbReference type="ARBA" id="ARBA00023136"/>
    </source>
</evidence>
<evidence type="ECO:0000256" key="3">
    <source>
        <dbReference type="ARBA" id="ARBA00022729"/>
    </source>
</evidence>
<evidence type="ECO:0000256" key="2">
    <source>
        <dbReference type="ARBA" id="ARBA00006275"/>
    </source>
</evidence>
<feature type="chain" id="PRO_5030908840" description="RagB/SusD family nutrient uptake outer membrane protein" evidence="6">
    <location>
        <begin position="25"/>
        <end position="527"/>
    </location>
</feature>
<dbReference type="Proteomes" id="UP000541352">
    <property type="component" value="Unassembled WGS sequence"/>
</dbReference>
<evidence type="ECO:0000256" key="6">
    <source>
        <dbReference type="SAM" id="SignalP"/>
    </source>
</evidence>
<dbReference type="AlphaFoldDB" id="A0A7W6ETK9"/>
<reference evidence="9 10" key="1">
    <citation type="submission" date="2020-08" db="EMBL/GenBank/DDBJ databases">
        <title>Genomic Encyclopedia of Type Strains, Phase IV (KMG-IV): sequencing the most valuable type-strain genomes for metagenomic binning, comparative biology and taxonomic classification.</title>
        <authorList>
            <person name="Goeker M."/>
        </authorList>
    </citation>
    <scope>NUCLEOTIDE SEQUENCE [LARGE SCALE GENOMIC DNA]</scope>
    <source>
        <strain evidence="9 10">DSM 17976</strain>
    </source>
</reference>
<feature type="domain" description="SusD-like N-terminal" evidence="8">
    <location>
        <begin position="96"/>
        <end position="246"/>
    </location>
</feature>
<sequence length="527" mass="56443">MKTLVKRILIGAIPLAMMSSCETALDKSPFNAITDASAFSTADRCLLSLYGVYDAAQSSPYTDGSVRGYPFGAANIEQGDARGEDVINVAAFFQITYQATYNTTTANNVGHWGALYALINKANISIDGFKNAAKSNIITAAAASQFEAECRFLRALAHHEAVTLYARPYLDGNGNKLGVPYRDFAINSGSAVDQVRAIPRPTVAENYEKILADLDFAETNLPATLSPGTVRATKAAAIALKQRVKLHKGDWAGVIAEGAKLVPAAAPFVSPIGAWKLTDEPNGAFTNNSSTESIFSIRNDALDNTGTNGALPSMYGAANLGARGLLAISPIIWNNAKWLETDKRRTQLYLTGANANGASTVNVFTKKYTSYTERADFAPQIRYAEVLLNSAEAEARQATGVSDRAIALLNAVRNRALAAPATEAYTAASFADKKALIAAILLERRIEFLAEGKRWADIHRNAVDPDFNTGGIPAKYANAAQGAALYKVGGAINPTQAAIPYADFRFIWPIPDTEKTQNPIIEQNPGY</sequence>
<proteinExistence type="inferred from homology"/>
<comment type="subcellular location">
    <subcellularLocation>
        <location evidence="1">Cell outer membrane</location>
    </subcellularLocation>
</comment>
<keyword evidence="4" id="KW-0472">Membrane</keyword>
<dbReference type="RefSeq" id="WP_229601475.1">
    <property type="nucleotide sequence ID" value="NZ_JACIBY010000020.1"/>
</dbReference>
<dbReference type="Pfam" id="PF14322">
    <property type="entry name" value="SusD-like_3"/>
    <property type="match status" value="1"/>
</dbReference>
<dbReference type="InterPro" id="IPR033985">
    <property type="entry name" value="SusD-like_N"/>
</dbReference>
<evidence type="ECO:0000313" key="9">
    <source>
        <dbReference type="EMBL" id="MBB3841697.1"/>
    </source>
</evidence>
<evidence type="ECO:0000256" key="5">
    <source>
        <dbReference type="ARBA" id="ARBA00023237"/>
    </source>
</evidence>
<dbReference type="Pfam" id="PF07980">
    <property type="entry name" value="SusD_RagB"/>
    <property type="match status" value="1"/>
</dbReference>
<dbReference type="Gene3D" id="1.25.40.390">
    <property type="match status" value="1"/>
</dbReference>
<gene>
    <name evidence="9" type="ORF">FHS57_005726</name>
</gene>
<comment type="similarity">
    <text evidence="2">Belongs to the SusD family.</text>
</comment>
<keyword evidence="3 6" id="KW-0732">Signal</keyword>
<feature type="domain" description="RagB/SusD" evidence="7">
    <location>
        <begin position="365"/>
        <end position="527"/>
    </location>
</feature>
<dbReference type="PROSITE" id="PS51257">
    <property type="entry name" value="PROKAR_LIPOPROTEIN"/>
    <property type="match status" value="1"/>
</dbReference>
<evidence type="ECO:0000259" key="7">
    <source>
        <dbReference type="Pfam" id="PF07980"/>
    </source>
</evidence>
<organism evidence="9 10">
    <name type="scientific">Runella defluvii</name>
    <dbReference type="NCBI Taxonomy" id="370973"/>
    <lineage>
        <taxon>Bacteria</taxon>
        <taxon>Pseudomonadati</taxon>
        <taxon>Bacteroidota</taxon>
        <taxon>Cytophagia</taxon>
        <taxon>Cytophagales</taxon>
        <taxon>Spirosomataceae</taxon>
        <taxon>Runella</taxon>
    </lineage>
</organism>
<dbReference type="InterPro" id="IPR012944">
    <property type="entry name" value="SusD_RagB_dom"/>
</dbReference>
<dbReference type="EMBL" id="JACIBY010000020">
    <property type="protein sequence ID" value="MBB3841697.1"/>
    <property type="molecule type" value="Genomic_DNA"/>
</dbReference>
<name>A0A7W6ETK9_9BACT</name>
<dbReference type="SUPFAM" id="SSF48452">
    <property type="entry name" value="TPR-like"/>
    <property type="match status" value="1"/>
</dbReference>
<accession>A0A7W6ETK9</accession>
<dbReference type="InterPro" id="IPR011990">
    <property type="entry name" value="TPR-like_helical_dom_sf"/>
</dbReference>
<comment type="caution">
    <text evidence="9">The sequence shown here is derived from an EMBL/GenBank/DDBJ whole genome shotgun (WGS) entry which is preliminary data.</text>
</comment>
<dbReference type="GO" id="GO:0009279">
    <property type="term" value="C:cell outer membrane"/>
    <property type="evidence" value="ECO:0007669"/>
    <property type="project" value="UniProtKB-SubCell"/>
</dbReference>
<keyword evidence="5" id="KW-0998">Cell outer membrane</keyword>
<feature type="signal peptide" evidence="6">
    <location>
        <begin position="1"/>
        <end position="24"/>
    </location>
</feature>
<evidence type="ECO:0000256" key="1">
    <source>
        <dbReference type="ARBA" id="ARBA00004442"/>
    </source>
</evidence>
<evidence type="ECO:0000259" key="8">
    <source>
        <dbReference type="Pfam" id="PF14322"/>
    </source>
</evidence>